<keyword evidence="3" id="KW-1185">Reference proteome</keyword>
<dbReference type="InterPro" id="IPR024574">
    <property type="entry name" value="ELMO_ARM"/>
</dbReference>
<keyword evidence="1" id="KW-0812">Transmembrane</keyword>
<sequence length="255" mass="29165">MSLMYYLRSLQKDLLTMLHAIDYIRHLVLSEVPLQALIRHLEKSDERVVIVALSLMNALYKNSDDERRKEIIKHLGSVPFRMAVAGSVLREGRSKDRSLLDQLVPLQRLLIGELNELSCQKVDQDEIKALLNREVVRNSVDDSQLTKWATILAESSMGRLALTFISNYADQHEEDLRILVSENSMRVGGSGWQLVPMCLHCLTIVANLVGVYPSSHKFLFIFVCINILIKYILANFEIFCDHPLNNLYERIGKIS</sequence>
<dbReference type="AlphaFoldDB" id="A0A1I7W8L0"/>
<evidence type="ECO:0000313" key="3">
    <source>
        <dbReference type="Proteomes" id="UP000095283"/>
    </source>
</evidence>
<keyword evidence="1" id="KW-1133">Transmembrane helix</keyword>
<dbReference type="Proteomes" id="UP000095283">
    <property type="component" value="Unplaced"/>
</dbReference>
<reference evidence="4" key="1">
    <citation type="submission" date="2016-11" db="UniProtKB">
        <authorList>
            <consortium name="WormBaseParasite"/>
        </authorList>
    </citation>
    <scope>IDENTIFICATION</scope>
</reference>
<evidence type="ECO:0000256" key="1">
    <source>
        <dbReference type="SAM" id="Phobius"/>
    </source>
</evidence>
<feature type="transmembrane region" description="Helical" evidence="1">
    <location>
        <begin position="218"/>
        <end position="240"/>
    </location>
</feature>
<feature type="transmembrane region" description="Helical" evidence="1">
    <location>
        <begin position="194"/>
        <end position="212"/>
    </location>
</feature>
<evidence type="ECO:0000313" key="4">
    <source>
        <dbReference type="WBParaSite" id="Hba_00990"/>
    </source>
</evidence>
<name>A0A1I7W8L0_HETBA</name>
<protein>
    <submittedName>
        <fullName evidence="4">DUF3361 domain-containing protein</fullName>
    </submittedName>
</protein>
<dbReference type="Pfam" id="PF11841">
    <property type="entry name" value="ELMO_ARM"/>
    <property type="match status" value="1"/>
</dbReference>
<dbReference type="WBParaSite" id="Hba_00990">
    <property type="protein sequence ID" value="Hba_00990"/>
    <property type="gene ID" value="Hba_00990"/>
</dbReference>
<feature type="domain" description="ELMO armadillo-like helical" evidence="2">
    <location>
        <begin position="23"/>
        <end position="87"/>
    </location>
</feature>
<accession>A0A1I7W8L0</accession>
<evidence type="ECO:0000259" key="2">
    <source>
        <dbReference type="Pfam" id="PF11841"/>
    </source>
</evidence>
<organism evidence="3 4">
    <name type="scientific">Heterorhabditis bacteriophora</name>
    <name type="common">Entomopathogenic nematode worm</name>
    <dbReference type="NCBI Taxonomy" id="37862"/>
    <lineage>
        <taxon>Eukaryota</taxon>
        <taxon>Metazoa</taxon>
        <taxon>Ecdysozoa</taxon>
        <taxon>Nematoda</taxon>
        <taxon>Chromadorea</taxon>
        <taxon>Rhabditida</taxon>
        <taxon>Rhabditina</taxon>
        <taxon>Rhabditomorpha</taxon>
        <taxon>Strongyloidea</taxon>
        <taxon>Heterorhabditidae</taxon>
        <taxon>Heterorhabditis</taxon>
    </lineage>
</organism>
<proteinExistence type="predicted"/>
<keyword evidence="1" id="KW-0472">Membrane</keyword>